<organism evidence="1 2">
    <name type="scientific">Paratrimastix pyriformis</name>
    <dbReference type="NCBI Taxonomy" id="342808"/>
    <lineage>
        <taxon>Eukaryota</taxon>
        <taxon>Metamonada</taxon>
        <taxon>Preaxostyla</taxon>
        <taxon>Paratrimastigidae</taxon>
        <taxon>Paratrimastix</taxon>
    </lineage>
</organism>
<accession>A0ABQ8UD53</accession>
<name>A0ABQ8UD53_9EUKA</name>
<dbReference type="EMBL" id="JAPMOS010000052">
    <property type="protein sequence ID" value="KAJ4457199.1"/>
    <property type="molecule type" value="Genomic_DNA"/>
</dbReference>
<dbReference type="InterPro" id="IPR011009">
    <property type="entry name" value="Kinase-like_dom_sf"/>
</dbReference>
<sequence length="499" mass="54021">MSYGCGPGSIPLARFIHTNFPPAPAVAPAAQPVSAGAAVQLPSSAGLVLRHFFADMPHPIALCNNPDKRDVFLRRAQTGPFQFHITAHGRAPFPPQLVEPAFLAFCSEWASDAPPDYSLCRLIGKYAEVASAAAAQDSRDPENDFRYAIRGILAKLLQVRLEIKSIPETWGDSLADLVYAVPDEDTDEMPALIVIVKPELEGGAAYQLAAYYVALWAAKARGACPSFLMQVCGGHVSLSCAITTAKGIILEELTPAVGILLYADPACFRPAFRLFGALRKALPILTESLQSLARRHCGGTHLAFPFSLCQDIPVQIHTQIYETLCFRALLGSVSPAAPPATPVILKIARGRYGLHAHIFAMRQGFAPPLLACYRLPEMASLLLPSGKPAEAEDPVADYLVVIMADVPFTPWSQLSPEQQQAQEPALRQAVRMLHEAGYVHGDLRRCNVGLIDASPAPHIGIIDYDWAGRNNNNACYPPFINHRIAWPKGVPSAPPIARE</sequence>
<proteinExistence type="predicted"/>
<evidence type="ECO:0008006" key="3">
    <source>
        <dbReference type="Google" id="ProtNLM"/>
    </source>
</evidence>
<gene>
    <name evidence="1" type="ORF">PAPYR_7365</name>
</gene>
<comment type="caution">
    <text evidence="1">The sequence shown here is derived from an EMBL/GenBank/DDBJ whole genome shotgun (WGS) entry which is preliminary data.</text>
</comment>
<reference evidence="1" key="1">
    <citation type="journal article" date="2022" name="bioRxiv">
        <title>Genomics of Preaxostyla Flagellates Illuminates Evolutionary Transitions and the Path Towards Mitochondrial Loss.</title>
        <authorList>
            <person name="Novak L.V.F."/>
            <person name="Treitli S.C."/>
            <person name="Pyrih J."/>
            <person name="Halakuc P."/>
            <person name="Pipaliya S.V."/>
            <person name="Vacek V."/>
            <person name="Brzon O."/>
            <person name="Soukal P."/>
            <person name="Eme L."/>
            <person name="Dacks J.B."/>
            <person name="Karnkowska A."/>
            <person name="Elias M."/>
            <person name="Hampl V."/>
        </authorList>
    </citation>
    <scope>NUCLEOTIDE SEQUENCE</scope>
    <source>
        <strain evidence="1">RCP-MX</strain>
    </source>
</reference>
<protein>
    <recommendedName>
        <fullName evidence="3">Protein kinase domain-containing protein</fullName>
    </recommendedName>
</protein>
<keyword evidence="2" id="KW-1185">Reference proteome</keyword>
<evidence type="ECO:0000313" key="1">
    <source>
        <dbReference type="EMBL" id="KAJ4457199.1"/>
    </source>
</evidence>
<dbReference type="Proteomes" id="UP001141327">
    <property type="component" value="Unassembled WGS sequence"/>
</dbReference>
<dbReference type="SUPFAM" id="SSF56112">
    <property type="entry name" value="Protein kinase-like (PK-like)"/>
    <property type="match status" value="1"/>
</dbReference>
<evidence type="ECO:0000313" key="2">
    <source>
        <dbReference type="Proteomes" id="UP001141327"/>
    </source>
</evidence>